<comment type="function">
    <text evidence="1 6">Required for the transposition of the insertion element.</text>
</comment>
<dbReference type="GO" id="GO:0006313">
    <property type="term" value="P:DNA transposition"/>
    <property type="evidence" value="ECO:0007669"/>
    <property type="project" value="UniProtKB-UniRule"/>
</dbReference>
<dbReference type="Pfam" id="PF00872">
    <property type="entry name" value="Transposase_mut"/>
    <property type="match status" value="1"/>
</dbReference>
<dbReference type="AlphaFoldDB" id="A0A4S4FXT2"/>
<dbReference type="PROSITE" id="PS01007">
    <property type="entry name" value="TRANSPOSASE_MUTATOR"/>
    <property type="match status" value="1"/>
</dbReference>
<gene>
    <name evidence="7" type="ORF">E5986_11170</name>
</gene>
<reference evidence="7 8" key="1">
    <citation type="submission" date="2019-04" db="EMBL/GenBank/DDBJ databases">
        <title>Microbes associate with the intestines of laboratory mice.</title>
        <authorList>
            <person name="Navarre W."/>
            <person name="Wong E."/>
            <person name="Huang K.C."/>
            <person name="Tropini C."/>
            <person name="Ng K."/>
            <person name="Yu B."/>
        </authorList>
    </citation>
    <scope>NUCLEOTIDE SEQUENCE [LARGE SCALE GENOMIC DNA]</scope>
    <source>
        <strain evidence="7 8">NM80_B27</strain>
    </source>
</reference>
<dbReference type="EMBL" id="SSTJ01000022">
    <property type="protein sequence ID" value="THG34815.1"/>
    <property type="molecule type" value="Genomic_DNA"/>
</dbReference>
<evidence type="ECO:0000313" key="8">
    <source>
        <dbReference type="Proteomes" id="UP000308978"/>
    </source>
</evidence>
<keyword evidence="5 6" id="KW-0233">DNA recombination</keyword>
<dbReference type="NCBIfam" id="NF033543">
    <property type="entry name" value="transpos_IS256"/>
    <property type="match status" value="1"/>
</dbReference>
<comment type="caution">
    <text evidence="7">The sequence shown here is derived from an EMBL/GenBank/DDBJ whole genome shotgun (WGS) entry which is preliminary data.</text>
</comment>
<name>A0A4S4FXT2_9ACTN</name>
<keyword evidence="3 6" id="KW-0815">Transposition</keyword>
<evidence type="ECO:0000256" key="6">
    <source>
        <dbReference type="RuleBase" id="RU365089"/>
    </source>
</evidence>
<evidence type="ECO:0000256" key="3">
    <source>
        <dbReference type="ARBA" id="ARBA00022578"/>
    </source>
</evidence>
<evidence type="ECO:0000256" key="1">
    <source>
        <dbReference type="ARBA" id="ARBA00002190"/>
    </source>
</evidence>
<organism evidence="7 8">
    <name type="scientific">Adlercreutzia caecimuris</name>
    <dbReference type="NCBI Taxonomy" id="671266"/>
    <lineage>
        <taxon>Bacteria</taxon>
        <taxon>Bacillati</taxon>
        <taxon>Actinomycetota</taxon>
        <taxon>Coriobacteriia</taxon>
        <taxon>Eggerthellales</taxon>
        <taxon>Eggerthellaceae</taxon>
        <taxon>Adlercreutzia</taxon>
    </lineage>
</organism>
<protein>
    <recommendedName>
        <fullName evidence="6">Mutator family transposase</fullName>
    </recommendedName>
</protein>
<dbReference type="PANTHER" id="PTHR33217:SF7">
    <property type="entry name" value="TRANSPOSASE FOR INSERTION SEQUENCE ELEMENT IS1081"/>
    <property type="match status" value="1"/>
</dbReference>
<dbReference type="Proteomes" id="UP000308978">
    <property type="component" value="Unassembled WGS sequence"/>
</dbReference>
<evidence type="ECO:0000313" key="7">
    <source>
        <dbReference type="EMBL" id="THG34815.1"/>
    </source>
</evidence>
<proteinExistence type="inferred from homology"/>
<dbReference type="PANTHER" id="PTHR33217">
    <property type="entry name" value="TRANSPOSASE FOR INSERTION SEQUENCE ELEMENT IS1081"/>
    <property type="match status" value="1"/>
</dbReference>
<dbReference type="GO" id="GO:0004803">
    <property type="term" value="F:transposase activity"/>
    <property type="evidence" value="ECO:0007669"/>
    <property type="project" value="UniProtKB-UniRule"/>
</dbReference>
<keyword evidence="4 6" id="KW-0238">DNA-binding</keyword>
<evidence type="ECO:0000256" key="5">
    <source>
        <dbReference type="ARBA" id="ARBA00023172"/>
    </source>
</evidence>
<dbReference type="RefSeq" id="WP_136435999.1">
    <property type="nucleotide sequence ID" value="NZ_SSTJ01000022.1"/>
</dbReference>
<comment type="similarity">
    <text evidence="2 6">Belongs to the transposase mutator family.</text>
</comment>
<evidence type="ECO:0000256" key="2">
    <source>
        <dbReference type="ARBA" id="ARBA00010961"/>
    </source>
</evidence>
<keyword evidence="6" id="KW-0814">Transposable element</keyword>
<dbReference type="InterPro" id="IPR001207">
    <property type="entry name" value="Transposase_mutator"/>
</dbReference>
<accession>A0A4S4FXT2</accession>
<dbReference type="GO" id="GO:0003677">
    <property type="term" value="F:DNA binding"/>
    <property type="evidence" value="ECO:0007669"/>
    <property type="project" value="UniProtKB-UniRule"/>
</dbReference>
<evidence type="ECO:0000256" key="4">
    <source>
        <dbReference type="ARBA" id="ARBA00023125"/>
    </source>
</evidence>
<sequence>MDTLHDNGTILPEIPRFDDVMVNVQELIRAMAESIVNEIMDAQAEGVCADDNRRNGYRERGLATSVGVTTLRIPKLRRGSYFPEDLVERYSRVDRAVVAAVSEMVTCGISTRKVERVARTLGVERMSASQASRICESLDATVADLQSRDLSGTAFPYVWLDATYVKCRNDGHVASAAVVTAIGCGSDGYRRLLGIDAIDTETHASWRAFLLALRERGVAGVLRVTSDAHEGLRRAVEEVFPGAAWQRCVVHLMRSAASCAPTRQKRAAVLAVLKAVFAEADPDLARKLYHLACGEIAGFCPKAAELLEDAECDALAYLDFPYEHHRRLRTNNVQERANRELKRRSRVVQVFPSRKSLIRMLGAVFSEMDEDWASRRWFTEDPIAKASDGRGARAPEPAYDGTAAEHAARIISLVVADSGIPIRKAA</sequence>